<dbReference type="RefSeq" id="WP_243803543.1">
    <property type="nucleotide sequence ID" value="NZ_CP094675.1"/>
</dbReference>
<reference evidence="2 3" key="1">
    <citation type="submission" date="2022-03" db="EMBL/GenBank/DDBJ databases">
        <title>Hymenobactersp. isolated from the air.</title>
        <authorList>
            <person name="Won M."/>
            <person name="Kwon S.-W."/>
        </authorList>
    </citation>
    <scope>NUCLEOTIDE SEQUENCE [LARGE SCALE GENOMIC DNA]</scope>
    <source>
        <strain evidence="2 3">KACC 21982</strain>
        <plasmid evidence="2 3">unnamed6</plasmid>
    </source>
</reference>
<name>A0ABY4D6M6_9BACT</name>
<feature type="transmembrane region" description="Helical" evidence="1">
    <location>
        <begin position="20"/>
        <end position="40"/>
    </location>
</feature>
<evidence type="ECO:0000313" key="2">
    <source>
        <dbReference type="EMBL" id="UOG77679.1"/>
    </source>
</evidence>
<organism evidence="2 3">
    <name type="scientific">Hymenobacter tibetensis</name>
    <dbReference type="NCBI Taxonomy" id="497967"/>
    <lineage>
        <taxon>Bacteria</taxon>
        <taxon>Pseudomonadati</taxon>
        <taxon>Bacteroidota</taxon>
        <taxon>Cytophagia</taxon>
        <taxon>Cytophagales</taxon>
        <taxon>Hymenobacteraceae</taxon>
        <taxon>Hymenobacter</taxon>
    </lineage>
</organism>
<keyword evidence="2" id="KW-0614">Plasmid</keyword>
<evidence type="ECO:0000256" key="1">
    <source>
        <dbReference type="SAM" id="Phobius"/>
    </source>
</evidence>
<accession>A0ABY4D6M6</accession>
<gene>
    <name evidence="2" type="ORF">MTX78_25230</name>
</gene>
<evidence type="ECO:0000313" key="3">
    <source>
        <dbReference type="Proteomes" id="UP000831113"/>
    </source>
</evidence>
<keyword evidence="3" id="KW-1185">Reference proteome</keyword>
<proteinExistence type="predicted"/>
<protein>
    <submittedName>
        <fullName evidence="2">Uncharacterized protein</fullName>
    </submittedName>
</protein>
<dbReference type="Proteomes" id="UP000831113">
    <property type="component" value="Plasmid unnamed6"/>
</dbReference>
<keyword evidence="1" id="KW-0472">Membrane</keyword>
<dbReference type="EMBL" id="CP094675">
    <property type="protein sequence ID" value="UOG77679.1"/>
    <property type="molecule type" value="Genomic_DNA"/>
</dbReference>
<sequence length="102" mass="11418">MQYLRDVLVSKQIIVGNADLFQGGSIIVMLSSLILVLPFTEAVNEAELYRSSVLQPPRGKALERNRLVSHLKADDKRVGVQLGQQKGIPVHRRQDRFLAVLV</sequence>
<keyword evidence="1" id="KW-1133">Transmembrane helix</keyword>
<geneLocation type="plasmid" evidence="2 3">
    <name>unnamed6</name>
</geneLocation>
<keyword evidence="1" id="KW-0812">Transmembrane</keyword>